<reference evidence="1 2" key="3">
    <citation type="journal article" date="2010" name="BMC Genomics">
        <title>Transcriptome sequencing and comparative analysis of cucumber flowers with different sex types.</title>
        <authorList>
            <person name="Guo S."/>
            <person name="Zheng Y."/>
            <person name="Joung J.G."/>
            <person name="Liu S."/>
            <person name="Zhang Z."/>
            <person name="Crasta O.R."/>
            <person name="Sobral B.W."/>
            <person name="Xu Y."/>
            <person name="Huang S."/>
            <person name="Fei Z."/>
        </authorList>
    </citation>
    <scope>NUCLEOTIDE SEQUENCE [LARGE SCALE GENOMIC DNA]</scope>
    <source>
        <strain evidence="2">cv. 9930</strain>
    </source>
</reference>
<keyword evidence="2" id="KW-1185">Reference proteome</keyword>
<name>A0A0A0KMP6_CUCSA</name>
<dbReference type="AlphaFoldDB" id="A0A0A0KMP6"/>
<gene>
    <name evidence="1" type="ORF">Csa_5G324010</name>
</gene>
<dbReference type="Gramene" id="KGN50915">
    <property type="protein sequence ID" value="KGN50915"/>
    <property type="gene ID" value="Csa_5G324010"/>
</dbReference>
<organism evidence="1 2">
    <name type="scientific">Cucumis sativus</name>
    <name type="common">Cucumber</name>
    <dbReference type="NCBI Taxonomy" id="3659"/>
    <lineage>
        <taxon>Eukaryota</taxon>
        <taxon>Viridiplantae</taxon>
        <taxon>Streptophyta</taxon>
        <taxon>Embryophyta</taxon>
        <taxon>Tracheophyta</taxon>
        <taxon>Spermatophyta</taxon>
        <taxon>Magnoliopsida</taxon>
        <taxon>eudicotyledons</taxon>
        <taxon>Gunneridae</taxon>
        <taxon>Pentapetalae</taxon>
        <taxon>rosids</taxon>
        <taxon>fabids</taxon>
        <taxon>Cucurbitales</taxon>
        <taxon>Cucurbitaceae</taxon>
        <taxon>Benincaseae</taxon>
        <taxon>Cucumis</taxon>
    </lineage>
</organism>
<reference evidence="1 2" key="1">
    <citation type="journal article" date="2009" name="Nat. Genet.">
        <title>The genome of the cucumber, Cucumis sativus L.</title>
        <authorList>
            <person name="Huang S."/>
            <person name="Li R."/>
            <person name="Zhang Z."/>
            <person name="Li L."/>
            <person name="Gu X."/>
            <person name="Fan W."/>
            <person name="Lucas W.J."/>
            <person name="Wang X."/>
            <person name="Xie B."/>
            <person name="Ni P."/>
            <person name="Ren Y."/>
            <person name="Zhu H."/>
            <person name="Li J."/>
            <person name="Lin K."/>
            <person name="Jin W."/>
            <person name="Fei Z."/>
            <person name="Li G."/>
            <person name="Staub J."/>
            <person name="Kilian A."/>
            <person name="van der Vossen E.A."/>
            <person name="Wu Y."/>
            <person name="Guo J."/>
            <person name="He J."/>
            <person name="Jia Z."/>
            <person name="Ren Y."/>
            <person name="Tian G."/>
            <person name="Lu Y."/>
            <person name="Ruan J."/>
            <person name="Qian W."/>
            <person name="Wang M."/>
            <person name="Huang Q."/>
            <person name="Li B."/>
            <person name="Xuan Z."/>
            <person name="Cao J."/>
            <person name="Asan"/>
            <person name="Wu Z."/>
            <person name="Zhang J."/>
            <person name="Cai Q."/>
            <person name="Bai Y."/>
            <person name="Zhao B."/>
            <person name="Han Y."/>
            <person name="Li Y."/>
            <person name="Li X."/>
            <person name="Wang S."/>
            <person name="Shi Q."/>
            <person name="Liu S."/>
            <person name="Cho W.K."/>
            <person name="Kim J.Y."/>
            <person name="Xu Y."/>
            <person name="Heller-Uszynska K."/>
            <person name="Miao H."/>
            <person name="Cheng Z."/>
            <person name="Zhang S."/>
            <person name="Wu J."/>
            <person name="Yang Y."/>
            <person name="Kang H."/>
            <person name="Li M."/>
            <person name="Liang H."/>
            <person name="Ren X."/>
            <person name="Shi Z."/>
            <person name="Wen M."/>
            <person name="Jian M."/>
            <person name="Yang H."/>
            <person name="Zhang G."/>
            <person name="Yang Z."/>
            <person name="Chen R."/>
            <person name="Liu S."/>
            <person name="Li J."/>
            <person name="Ma L."/>
            <person name="Liu H."/>
            <person name="Zhou Y."/>
            <person name="Zhao J."/>
            <person name="Fang X."/>
            <person name="Li G."/>
            <person name="Fang L."/>
            <person name="Li Y."/>
            <person name="Liu D."/>
            <person name="Zheng H."/>
            <person name="Zhang Y."/>
            <person name="Qin N."/>
            <person name="Li Z."/>
            <person name="Yang G."/>
            <person name="Yang S."/>
            <person name="Bolund L."/>
            <person name="Kristiansen K."/>
            <person name="Zheng H."/>
            <person name="Li S."/>
            <person name="Zhang X."/>
            <person name="Yang H."/>
            <person name="Wang J."/>
            <person name="Sun R."/>
            <person name="Zhang B."/>
            <person name="Jiang S."/>
            <person name="Wang J."/>
            <person name="Du Y."/>
            <person name="Li S."/>
        </authorList>
    </citation>
    <scope>NUCLEOTIDE SEQUENCE [LARGE SCALE GENOMIC DNA]</scope>
    <source>
        <strain evidence="2">cv. 9930</strain>
    </source>
</reference>
<proteinExistence type="predicted"/>
<dbReference type="Proteomes" id="UP000029981">
    <property type="component" value="Chromosome 5"/>
</dbReference>
<protein>
    <submittedName>
        <fullName evidence="1">Uncharacterized protein</fullName>
    </submittedName>
</protein>
<evidence type="ECO:0000313" key="2">
    <source>
        <dbReference type="Proteomes" id="UP000029981"/>
    </source>
</evidence>
<accession>A0A0A0KMP6</accession>
<sequence>MACGLSWCTSMGSRLGVHAQGPKPYPNLALVSCAGMVDRAVGASSALWSRLSCVLLVACMAYPLAP</sequence>
<dbReference type="EMBL" id="CM002926">
    <property type="protein sequence ID" value="KGN50915.1"/>
    <property type="molecule type" value="Genomic_DNA"/>
</dbReference>
<reference evidence="1 2" key="2">
    <citation type="journal article" date="2009" name="PLoS ONE">
        <title>An integrated genetic and cytogenetic map of the cucumber genome.</title>
        <authorList>
            <person name="Ren Y."/>
            <person name="Zhang Z."/>
            <person name="Liu J."/>
            <person name="Staub J.E."/>
            <person name="Han Y."/>
            <person name="Cheng Z."/>
            <person name="Li X."/>
            <person name="Lu J."/>
            <person name="Miao H."/>
            <person name="Kang H."/>
            <person name="Xie B."/>
            <person name="Gu X."/>
            <person name="Wang X."/>
            <person name="Du Y."/>
            <person name="Jin W."/>
            <person name="Huang S."/>
        </authorList>
    </citation>
    <scope>NUCLEOTIDE SEQUENCE [LARGE SCALE GENOMIC DNA]</scope>
    <source>
        <strain evidence="2">cv. 9930</strain>
    </source>
</reference>
<evidence type="ECO:0000313" key="1">
    <source>
        <dbReference type="EMBL" id="KGN50915.1"/>
    </source>
</evidence>
<reference evidence="1 2" key="4">
    <citation type="journal article" date="2011" name="BMC Genomics">
        <title>RNA-Seq improves annotation of protein-coding genes in the cucumber genome.</title>
        <authorList>
            <person name="Li Z."/>
            <person name="Zhang Z."/>
            <person name="Yan P."/>
            <person name="Huang S."/>
            <person name="Fei Z."/>
            <person name="Lin K."/>
        </authorList>
    </citation>
    <scope>NUCLEOTIDE SEQUENCE [LARGE SCALE GENOMIC DNA]</scope>
    <source>
        <strain evidence="2">cv. 9930</strain>
    </source>
</reference>